<reference evidence="3" key="1">
    <citation type="journal article" date="2011" name="PLoS Genet.">
        <title>Genomic analysis of the necrotrophic fungal pathogens Sclerotinia sclerotiorum and Botrytis cinerea.</title>
        <authorList>
            <person name="Amselem J."/>
            <person name="Cuomo C.A."/>
            <person name="van Kan J.A."/>
            <person name="Viaud M."/>
            <person name="Benito E.P."/>
            <person name="Couloux A."/>
            <person name="Coutinho P.M."/>
            <person name="de Vries R.P."/>
            <person name="Dyer P.S."/>
            <person name="Fillinger S."/>
            <person name="Fournier E."/>
            <person name="Gout L."/>
            <person name="Hahn M."/>
            <person name="Kohn L."/>
            <person name="Lapalu N."/>
            <person name="Plummer K.M."/>
            <person name="Pradier J.M."/>
            <person name="Quevillon E."/>
            <person name="Sharon A."/>
            <person name="Simon A."/>
            <person name="ten Have A."/>
            <person name="Tudzynski B."/>
            <person name="Tudzynski P."/>
            <person name="Wincker P."/>
            <person name="Andrew M."/>
            <person name="Anthouard V."/>
            <person name="Beever R.E."/>
            <person name="Beffa R."/>
            <person name="Benoit I."/>
            <person name="Bouzid O."/>
            <person name="Brault B."/>
            <person name="Chen Z."/>
            <person name="Choquer M."/>
            <person name="Collemare J."/>
            <person name="Cotton P."/>
            <person name="Danchin E.G."/>
            <person name="Da Silva C."/>
            <person name="Gautier A."/>
            <person name="Giraud C."/>
            <person name="Giraud T."/>
            <person name="Gonzalez C."/>
            <person name="Grossetete S."/>
            <person name="Guldener U."/>
            <person name="Henrissat B."/>
            <person name="Howlett B.J."/>
            <person name="Kodira C."/>
            <person name="Kretschmer M."/>
            <person name="Lappartient A."/>
            <person name="Leroch M."/>
            <person name="Levis C."/>
            <person name="Mauceli E."/>
            <person name="Neuveglise C."/>
            <person name="Oeser B."/>
            <person name="Pearson M."/>
            <person name="Poulain J."/>
            <person name="Poussereau N."/>
            <person name="Quesneville H."/>
            <person name="Rascle C."/>
            <person name="Schumacher J."/>
            <person name="Segurens B."/>
            <person name="Sexton A."/>
            <person name="Silva E."/>
            <person name="Sirven C."/>
            <person name="Soanes D.M."/>
            <person name="Talbot N.J."/>
            <person name="Templeton M."/>
            <person name="Yandava C."/>
            <person name="Yarden O."/>
            <person name="Zeng Q."/>
            <person name="Rollins J.A."/>
            <person name="Lebrun M.H."/>
            <person name="Dickman M."/>
        </authorList>
    </citation>
    <scope>NUCLEOTIDE SEQUENCE [LARGE SCALE GENOMIC DNA]</scope>
    <source>
        <strain evidence="3">ATCC 18683 / 1980 / Ss-1</strain>
    </source>
</reference>
<protein>
    <recommendedName>
        <fullName evidence="4">Major facilitator superfamily (MFS) profile domain-containing protein</fullName>
    </recommendedName>
</protein>
<accession>A7EG15</accession>
<gene>
    <name evidence="2" type="ORF">SS1G_04256</name>
</gene>
<evidence type="ECO:0000313" key="2">
    <source>
        <dbReference type="EMBL" id="EDO01781.1"/>
    </source>
</evidence>
<dbReference type="KEGG" id="ssl:SS1G_04256"/>
<evidence type="ECO:0008006" key="4">
    <source>
        <dbReference type="Google" id="ProtNLM"/>
    </source>
</evidence>
<feature type="transmembrane region" description="Helical" evidence="1">
    <location>
        <begin position="7"/>
        <end position="27"/>
    </location>
</feature>
<feature type="transmembrane region" description="Helical" evidence="1">
    <location>
        <begin position="39"/>
        <end position="57"/>
    </location>
</feature>
<organism evidence="2 3">
    <name type="scientific">Sclerotinia sclerotiorum (strain ATCC 18683 / 1980 / Ss-1)</name>
    <name type="common">White mold</name>
    <name type="synonym">Whetzelinia sclerotiorum</name>
    <dbReference type="NCBI Taxonomy" id="665079"/>
    <lineage>
        <taxon>Eukaryota</taxon>
        <taxon>Fungi</taxon>
        <taxon>Dikarya</taxon>
        <taxon>Ascomycota</taxon>
        <taxon>Pezizomycotina</taxon>
        <taxon>Leotiomycetes</taxon>
        <taxon>Helotiales</taxon>
        <taxon>Sclerotiniaceae</taxon>
        <taxon>Sclerotinia</taxon>
    </lineage>
</organism>
<keyword evidence="3" id="KW-1185">Reference proteome</keyword>
<dbReference type="EMBL" id="CH476625">
    <property type="protein sequence ID" value="EDO01781.1"/>
    <property type="molecule type" value="Genomic_DNA"/>
</dbReference>
<name>A7EG15_SCLS1</name>
<keyword evidence="1" id="KW-1133">Transmembrane helix</keyword>
<keyword evidence="1" id="KW-0472">Membrane</keyword>
<dbReference type="Proteomes" id="UP000001312">
    <property type="component" value="Unassembled WGS sequence"/>
</dbReference>
<dbReference type="AlphaFoldDB" id="A7EG15"/>
<evidence type="ECO:0000313" key="3">
    <source>
        <dbReference type="Proteomes" id="UP000001312"/>
    </source>
</evidence>
<keyword evidence="1" id="KW-0812">Transmembrane</keyword>
<dbReference type="RefSeq" id="XP_001594449.1">
    <property type="nucleotide sequence ID" value="XM_001594399.1"/>
</dbReference>
<proteinExistence type="predicted"/>
<dbReference type="HOGENOM" id="CLU_2962268_0_0_1"/>
<evidence type="ECO:0000256" key="1">
    <source>
        <dbReference type="SAM" id="Phobius"/>
    </source>
</evidence>
<dbReference type="GeneID" id="5490997"/>
<sequence>MAMAVMILVRNTAGMVVLGAGLSLYAYSKLGFEWENSGLGFMALGFVLVSLFLVRFGEE</sequence>
<dbReference type="InParanoid" id="A7EG15"/>